<organism evidence="2 3">
    <name type="scientific">Jiangella alba</name>
    <dbReference type="NCBI Taxonomy" id="561176"/>
    <lineage>
        <taxon>Bacteria</taxon>
        <taxon>Bacillati</taxon>
        <taxon>Actinomycetota</taxon>
        <taxon>Actinomycetes</taxon>
        <taxon>Jiangellales</taxon>
        <taxon>Jiangellaceae</taxon>
        <taxon>Jiangella</taxon>
    </lineage>
</organism>
<dbReference type="Gene3D" id="3.20.20.370">
    <property type="entry name" value="Glycoside hydrolase/deacetylase"/>
    <property type="match status" value="1"/>
</dbReference>
<proteinExistence type="predicted"/>
<dbReference type="RefSeq" id="WP_069111366.1">
    <property type="nucleotide sequence ID" value="NZ_FNUC01000004.1"/>
</dbReference>
<dbReference type="AlphaFoldDB" id="A0A1H5PYR2"/>
<dbReference type="InterPro" id="IPR002509">
    <property type="entry name" value="NODB_dom"/>
</dbReference>
<sequence length="306" mass="34903">MRTRDLVGYGRRLPAGRWPNGARLAVSLVLNYEEGSERSFAMGDPEQETGTEWGQYPYPADVANLAMESMYEYGARVGVWRVFDVADSFEVPLTIFACAQAFELNPDVAAYVRDSAHEVCSHGYRWEEVFRLTEQEEAEHIRLAVASLEKTVGRRPSGWYCRYGPSTRTRELLVAEGGFRYDSDSYADDVPYFVLAGGERRLVVPYSPDVNDFRFWQANGPATAALLTEYLTDSFDELYRESERTPRMLSFGLHPRIIGRPGRIRALRDFIEYALGHDGVWFATREEIADAWLRRDATEFDEQGVA</sequence>
<dbReference type="PROSITE" id="PS51677">
    <property type="entry name" value="NODB"/>
    <property type="match status" value="1"/>
</dbReference>
<accession>A0A1H5PYR2</accession>
<dbReference type="SUPFAM" id="SSF88713">
    <property type="entry name" value="Glycoside hydrolase/deacetylase"/>
    <property type="match status" value="1"/>
</dbReference>
<reference evidence="3" key="1">
    <citation type="submission" date="2016-10" db="EMBL/GenBank/DDBJ databases">
        <authorList>
            <person name="Varghese N."/>
            <person name="Submissions S."/>
        </authorList>
    </citation>
    <scope>NUCLEOTIDE SEQUENCE [LARGE SCALE GENOMIC DNA]</scope>
    <source>
        <strain evidence="3">DSM 45237</strain>
    </source>
</reference>
<dbReference type="Pfam" id="PF01522">
    <property type="entry name" value="Polysacc_deac_1"/>
    <property type="match status" value="1"/>
</dbReference>
<dbReference type="STRING" id="561176.SAMN04488561_6946"/>
<feature type="domain" description="NodB homology" evidence="1">
    <location>
        <begin position="65"/>
        <end position="283"/>
    </location>
</feature>
<dbReference type="InterPro" id="IPR011330">
    <property type="entry name" value="Glyco_hydro/deAcase_b/a-brl"/>
</dbReference>
<evidence type="ECO:0000259" key="1">
    <source>
        <dbReference type="PROSITE" id="PS51677"/>
    </source>
</evidence>
<dbReference type="EMBL" id="FNUC01000004">
    <property type="protein sequence ID" value="SEF18875.1"/>
    <property type="molecule type" value="Genomic_DNA"/>
</dbReference>
<dbReference type="GO" id="GO:0005975">
    <property type="term" value="P:carbohydrate metabolic process"/>
    <property type="evidence" value="ECO:0007669"/>
    <property type="project" value="InterPro"/>
</dbReference>
<dbReference type="OrthoDB" id="9787041at2"/>
<dbReference type="Proteomes" id="UP000181980">
    <property type="component" value="Unassembled WGS sequence"/>
</dbReference>
<gene>
    <name evidence="2" type="ORF">SAMN04488561_6946</name>
</gene>
<protein>
    <submittedName>
        <fullName evidence="2">Peptidoglycan/xylan/chitin deacetylase, PgdA/CDA1 family</fullName>
    </submittedName>
</protein>
<dbReference type="GO" id="GO:0016810">
    <property type="term" value="F:hydrolase activity, acting on carbon-nitrogen (but not peptide) bonds"/>
    <property type="evidence" value="ECO:0007669"/>
    <property type="project" value="InterPro"/>
</dbReference>
<dbReference type="PANTHER" id="PTHR43123">
    <property type="entry name" value="POLYSACCHARIDE DEACETYLASE-RELATED"/>
    <property type="match status" value="1"/>
</dbReference>
<dbReference type="PANTHER" id="PTHR43123:SF1">
    <property type="entry name" value="POLYSACCHARIDE DEACETYLASE-RELATED"/>
    <property type="match status" value="1"/>
</dbReference>
<evidence type="ECO:0000313" key="3">
    <source>
        <dbReference type="Proteomes" id="UP000181980"/>
    </source>
</evidence>
<name>A0A1H5PYR2_9ACTN</name>
<evidence type="ECO:0000313" key="2">
    <source>
        <dbReference type="EMBL" id="SEF18875.1"/>
    </source>
</evidence>
<keyword evidence="3" id="KW-1185">Reference proteome</keyword>